<accession>A0A9W4XCR7</accession>
<protein>
    <submittedName>
        <fullName evidence="1">Uncharacterized protein</fullName>
    </submittedName>
</protein>
<name>A0A9W4XCR7_9PLEO</name>
<dbReference type="EMBL" id="CAOQHR010000001">
    <property type="protein sequence ID" value="CAI6225770.1"/>
    <property type="molecule type" value="Genomic_DNA"/>
</dbReference>
<dbReference type="Proteomes" id="UP001152607">
    <property type="component" value="Unassembled WGS sequence"/>
</dbReference>
<reference evidence="1" key="1">
    <citation type="submission" date="2023-01" db="EMBL/GenBank/DDBJ databases">
        <authorList>
            <person name="Van Ghelder C."/>
            <person name="Rancurel C."/>
        </authorList>
    </citation>
    <scope>NUCLEOTIDE SEQUENCE</scope>
    <source>
        <strain evidence="1">CNCM I-4278</strain>
    </source>
</reference>
<evidence type="ECO:0000313" key="1">
    <source>
        <dbReference type="EMBL" id="CAI6225770.1"/>
    </source>
</evidence>
<proteinExistence type="predicted"/>
<gene>
    <name evidence="1" type="ORF">PDIGIT_LOCUS16</name>
</gene>
<keyword evidence="2" id="KW-1185">Reference proteome</keyword>
<sequence length="71" mass="8428">MIYGVRNYGPTYKYLLCFPFYRVEILAYTQSTQLNILYTTTFYNDCHISYSPRSFCFGSNWSACQSQQRCC</sequence>
<evidence type="ECO:0000313" key="2">
    <source>
        <dbReference type="Proteomes" id="UP001152607"/>
    </source>
</evidence>
<organism evidence="1 2">
    <name type="scientific">Periconia digitata</name>
    <dbReference type="NCBI Taxonomy" id="1303443"/>
    <lineage>
        <taxon>Eukaryota</taxon>
        <taxon>Fungi</taxon>
        <taxon>Dikarya</taxon>
        <taxon>Ascomycota</taxon>
        <taxon>Pezizomycotina</taxon>
        <taxon>Dothideomycetes</taxon>
        <taxon>Pleosporomycetidae</taxon>
        <taxon>Pleosporales</taxon>
        <taxon>Massarineae</taxon>
        <taxon>Periconiaceae</taxon>
        <taxon>Periconia</taxon>
    </lineage>
</organism>
<comment type="caution">
    <text evidence="1">The sequence shown here is derived from an EMBL/GenBank/DDBJ whole genome shotgun (WGS) entry which is preliminary data.</text>
</comment>
<dbReference type="AlphaFoldDB" id="A0A9W4XCR7"/>